<dbReference type="EC" id="3.6.5.2" evidence="2"/>
<dbReference type="SMART" id="SM00175">
    <property type="entry name" value="RAB"/>
    <property type="match status" value="1"/>
</dbReference>
<dbReference type="RefSeq" id="XP_009059945.1">
    <property type="nucleotide sequence ID" value="XM_009061697.1"/>
</dbReference>
<protein>
    <recommendedName>
        <fullName evidence="2">small monomeric GTPase</fullName>
        <ecNumber evidence="2">3.6.5.2</ecNumber>
    </recommendedName>
</protein>
<dbReference type="InterPro" id="IPR027417">
    <property type="entry name" value="P-loop_NTPase"/>
</dbReference>
<dbReference type="CTD" id="20252180"/>
<dbReference type="HOGENOM" id="CLU_041217_9_7_1"/>
<feature type="non-terminal residue" evidence="5">
    <location>
        <position position="164"/>
    </location>
</feature>
<dbReference type="AlphaFoldDB" id="V4A375"/>
<gene>
    <name evidence="5" type="ORF">LOTGIDRAFT_75364</name>
</gene>
<comment type="catalytic activity">
    <reaction evidence="4">
        <text>GTP + H2O = GDP + phosphate + H(+)</text>
        <dbReference type="Rhea" id="RHEA:19669"/>
        <dbReference type="ChEBI" id="CHEBI:15377"/>
        <dbReference type="ChEBI" id="CHEBI:15378"/>
        <dbReference type="ChEBI" id="CHEBI:37565"/>
        <dbReference type="ChEBI" id="CHEBI:43474"/>
        <dbReference type="ChEBI" id="CHEBI:58189"/>
        <dbReference type="EC" id="3.6.5.2"/>
    </reaction>
</comment>
<evidence type="ECO:0000313" key="5">
    <source>
        <dbReference type="EMBL" id="ESO89345.1"/>
    </source>
</evidence>
<reference evidence="5 6" key="1">
    <citation type="journal article" date="2013" name="Nature">
        <title>Insights into bilaterian evolution from three spiralian genomes.</title>
        <authorList>
            <person name="Simakov O."/>
            <person name="Marletaz F."/>
            <person name="Cho S.J."/>
            <person name="Edsinger-Gonzales E."/>
            <person name="Havlak P."/>
            <person name="Hellsten U."/>
            <person name="Kuo D.H."/>
            <person name="Larsson T."/>
            <person name="Lv J."/>
            <person name="Arendt D."/>
            <person name="Savage R."/>
            <person name="Osoegawa K."/>
            <person name="de Jong P."/>
            <person name="Grimwood J."/>
            <person name="Chapman J.A."/>
            <person name="Shapiro H."/>
            <person name="Aerts A."/>
            <person name="Otillar R.P."/>
            <person name="Terry A.Y."/>
            <person name="Boore J.L."/>
            <person name="Grigoriev I.V."/>
            <person name="Lindberg D.R."/>
            <person name="Seaver E.C."/>
            <person name="Weisblat D.A."/>
            <person name="Putnam N.H."/>
            <person name="Rokhsar D.S."/>
        </authorList>
    </citation>
    <scope>NUCLEOTIDE SEQUENCE [LARGE SCALE GENOMIC DNA]</scope>
</reference>
<dbReference type="Proteomes" id="UP000030746">
    <property type="component" value="Unassembled WGS sequence"/>
</dbReference>
<dbReference type="Pfam" id="PF00071">
    <property type="entry name" value="Ras"/>
    <property type="match status" value="1"/>
</dbReference>
<evidence type="ECO:0000256" key="3">
    <source>
        <dbReference type="ARBA" id="ARBA00022801"/>
    </source>
</evidence>
<dbReference type="SMART" id="SM00174">
    <property type="entry name" value="RHO"/>
    <property type="match status" value="1"/>
</dbReference>
<dbReference type="InterPro" id="IPR051065">
    <property type="entry name" value="Ras-related_GTPase"/>
</dbReference>
<feature type="non-terminal residue" evidence="5">
    <location>
        <position position="1"/>
    </location>
</feature>
<dbReference type="PROSITE" id="PS51421">
    <property type="entry name" value="RAS"/>
    <property type="match status" value="1"/>
</dbReference>
<dbReference type="OMA" id="TMSGHCL"/>
<dbReference type="GO" id="GO:0005525">
    <property type="term" value="F:GTP binding"/>
    <property type="evidence" value="ECO:0007669"/>
    <property type="project" value="InterPro"/>
</dbReference>
<keyword evidence="6" id="KW-1185">Reference proteome</keyword>
<dbReference type="SUPFAM" id="SSF52540">
    <property type="entry name" value="P-loop containing nucleoside triphosphate hydrolases"/>
    <property type="match status" value="1"/>
</dbReference>
<comment type="similarity">
    <text evidence="1">Belongs to the small GTPase superfamily. Ras family.</text>
</comment>
<proteinExistence type="inferred from homology"/>
<evidence type="ECO:0000256" key="1">
    <source>
        <dbReference type="ARBA" id="ARBA00008344"/>
    </source>
</evidence>
<dbReference type="PANTHER" id="PTHR45704">
    <property type="entry name" value="RAS-LIKE FAMILY MEMBER 11"/>
    <property type="match status" value="1"/>
</dbReference>
<dbReference type="SMART" id="SM00173">
    <property type="entry name" value="RAS"/>
    <property type="match status" value="1"/>
</dbReference>
<dbReference type="EMBL" id="KB202619">
    <property type="protein sequence ID" value="ESO89345.1"/>
    <property type="molecule type" value="Genomic_DNA"/>
</dbReference>
<dbReference type="KEGG" id="lgi:LOTGIDRAFT_75364"/>
<organism evidence="5 6">
    <name type="scientific">Lottia gigantea</name>
    <name type="common">Giant owl limpet</name>
    <dbReference type="NCBI Taxonomy" id="225164"/>
    <lineage>
        <taxon>Eukaryota</taxon>
        <taxon>Metazoa</taxon>
        <taxon>Spiralia</taxon>
        <taxon>Lophotrochozoa</taxon>
        <taxon>Mollusca</taxon>
        <taxon>Gastropoda</taxon>
        <taxon>Patellogastropoda</taxon>
        <taxon>Lottioidea</taxon>
        <taxon>Lottiidae</taxon>
        <taxon>Lottia</taxon>
    </lineage>
</organism>
<accession>V4A375</accession>
<dbReference type="GeneID" id="20252180"/>
<dbReference type="GO" id="GO:0003925">
    <property type="term" value="F:G protein activity"/>
    <property type="evidence" value="ECO:0007669"/>
    <property type="project" value="UniProtKB-EC"/>
</dbReference>
<keyword evidence="3" id="KW-0378">Hydrolase</keyword>
<evidence type="ECO:0000256" key="2">
    <source>
        <dbReference type="ARBA" id="ARBA00011984"/>
    </source>
</evidence>
<evidence type="ECO:0000256" key="4">
    <source>
        <dbReference type="ARBA" id="ARBA00048098"/>
    </source>
</evidence>
<dbReference type="InterPro" id="IPR001806">
    <property type="entry name" value="Small_GTPase"/>
</dbReference>
<name>V4A375_LOTGI</name>
<dbReference type="PRINTS" id="PR00449">
    <property type="entry name" value="RASTRNSFRMNG"/>
</dbReference>
<dbReference type="STRING" id="225164.V4A375"/>
<dbReference type="OrthoDB" id="18798at2759"/>
<sequence length="164" mass="18908">DVNIAVLGKKGVGKSALIVRYLTRRFIGDYDPEMNGIFKHNTVIDGKQVAIHIMDTVWNDNVIWADGFLLVYSVTDRESFITVQELVGNLRLERGDDRIPILLVGNKCDLIHMRQVTLQECEEWTLDHNSFMCEVSASEDVELVEEAFHSLYRQIKNLNKKREK</sequence>
<evidence type="ECO:0000313" key="6">
    <source>
        <dbReference type="Proteomes" id="UP000030746"/>
    </source>
</evidence>
<dbReference type="Gene3D" id="3.40.50.300">
    <property type="entry name" value="P-loop containing nucleotide triphosphate hydrolases"/>
    <property type="match status" value="1"/>
</dbReference>
<dbReference type="PROSITE" id="PS51419">
    <property type="entry name" value="RAB"/>
    <property type="match status" value="1"/>
</dbReference>